<keyword evidence="10" id="KW-0915">Sodium</keyword>
<keyword evidence="3 10" id="KW-0812">Transmembrane</keyword>
<organism evidence="11 12">
    <name type="scientific">Pseudonocardia acidicola</name>
    <dbReference type="NCBI Taxonomy" id="2724939"/>
    <lineage>
        <taxon>Bacteria</taxon>
        <taxon>Bacillati</taxon>
        <taxon>Actinomycetota</taxon>
        <taxon>Actinomycetes</taxon>
        <taxon>Pseudonocardiales</taxon>
        <taxon>Pseudonocardiaceae</taxon>
        <taxon>Pseudonocardia</taxon>
    </lineage>
</organism>
<comment type="caution">
    <text evidence="11">The sequence shown here is derived from an EMBL/GenBank/DDBJ whole genome shotgun (WGS) entry which is preliminary data.</text>
</comment>
<dbReference type="Proteomes" id="UP000820669">
    <property type="component" value="Unassembled WGS sequence"/>
</dbReference>
<evidence type="ECO:0000256" key="6">
    <source>
        <dbReference type="ARBA" id="ARBA00023303"/>
    </source>
</evidence>
<dbReference type="InterPro" id="IPR003691">
    <property type="entry name" value="FluC"/>
</dbReference>
<accession>A0ABX1S7F4</accession>
<evidence type="ECO:0000256" key="10">
    <source>
        <dbReference type="HAMAP-Rule" id="MF_00454"/>
    </source>
</evidence>
<comment type="subcellular location">
    <subcellularLocation>
        <location evidence="1 10">Cell membrane</location>
        <topology evidence="1 10">Multi-pass membrane protein</topology>
    </subcellularLocation>
</comment>
<protein>
    <recommendedName>
        <fullName evidence="10">Fluoride-specific ion channel FluC</fullName>
    </recommendedName>
</protein>
<name>A0ABX1S7F4_9PSEU</name>
<feature type="transmembrane region" description="Helical" evidence="10">
    <location>
        <begin position="30"/>
        <end position="52"/>
    </location>
</feature>
<comment type="catalytic activity">
    <reaction evidence="8">
        <text>fluoride(in) = fluoride(out)</text>
        <dbReference type="Rhea" id="RHEA:76159"/>
        <dbReference type="ChEBI" id="CHEBI:17051"/>
    </reaction>
    <physiologicalReaction direction="left-to-right" evidence="8">
        <dbReference type="Rhea" id="RHEA:76160"/>
    </physiologicalReaction>
</comment>
<evidence type="ECO:0000256" key="5">
    <source>
        <dbReference type="ARBA" id="ARBA00023136"/>
    </source>
</evidence>
<keyword evidence="4 10" id="KW-1133">Transmembrane helix</keyword>
<feature type="transmembrane region" description="Helical" evidence="10">
    <location>
        <begin position="64"/>
        <end position="82"/>
    </location>
</feature>
<keyword evidence="2 10" id="KW-1003">Cell membrane</keyword>
<dbReference type="NCBIfam" id="TIGR00494">
    <property type="entry name" value="crcB"/>
    <property type="match status" value="1"/>
</dbReference>
<dbReference type="Pfam" id="PF02537">
    <property type="entry name" value="CRCB"/>
    <property type="match status" value="1"/>
</dbReference>
<reference evidence="11 12" key="1">
    <citation type="submission" date="2020-04" db="EMBL/GenBank/DDBJ databases">
        <authorList>
            <person name="Klaysubun C."/>
            <person name="Duangmal K."/>
            <person name="Lipun K."/>
        </authorList>
    </citation>
    <scope>NUCLEOTIDE SEQUENCE [LARGE SCALE GENOMIC DNA]</scope>
    <source>
        <strain evidence="11 12">K10HN5</strain>
    </source>
</reference>
<proteinExistence type="inferred from homology"/>
<evidence type="ECO:0000256" key="8">
    <source>
        <dbReference type="ARBA" id="ARBA00035585"/>
    </source>
</evidence>
<evidence type="ECO:0000256" key="3">
    <source>
        <dbReference type="ARBA" id="ARBA00022692"/>
    </source>
</evidence>
<sequence>MSQPLPPSGEDRVFAPPANLLRPFQGQGRAVVVIAAGGALGALARWGVGLALPTPPGTFPLGTFAINVVGCFLIGAVIVAVTEIVDAHPLIRPFVASGFLGGFTTFSTYSVDAENLLLGGHVGVASAYLVGTLAAAVVAAWAGIRLARTIGVRRQVTR</sequence>
<evidence type="ECO:0000256" key="1">
    <source>
        <dbReference type="ARBA" id="ARBA00004651"/>
    </source>
</evidence>
<gene>
    <name evidence="10 11" type="primary">crcB</name>
    <name evidence="10" type="synonym">fluC</name>
    <name evidence="11" type="ORF">HF526_03035</name>
</gene>
<dbReference type="RefSeq" id="WP_169379658.1">
    <property type="nucleotide sequence ID" value="NZ_JAAXLA010000003.1"/>
</dbReference>
<keyword evidence="12" id="KW-1185">Reference proteome</keyword>
<keyword evidence="6 10" id="KW-0407">Ion channel</keyword>
<evidence type="ECO:0000313" key="12">
    <source>
        <dbReference type="Proteomes" id="UP000820669"/>
    </source>
</evidence>
<comment type="activity regulation">
    <text evidence="10">Na(+) is not transported, but it plays an essential structural role and its presence is essential for fluoride channel function.</text>
</comment>
<feature type="binding site" evidence="10">
    <location>
        <position position="101"/>
    </location>
    <ligand>
        <name>Na(+)</name>
        <dbReference type="ChEBI" id="CHEBI:29101"/>
        <note>structural</note>
    </ligand>
</feature>
<keyword evidence="10" id="KW-0479">Metal-binding</keyword>
<evidence type="ECO:0000313" key="11">
    <source>
        <dbReference type="EMBL" id="NMH96301.1"/>
    </source>
</evidence>
<dbReference type="PANTHER" id="PTHR28259">
    <property type="entry name" value="FLUORIDE EXPORT PROTEIN 1-RELATED"/>
    <property type="match status" value="1"/>
</dbReference>
<dbReference type="HAMAP" id="MF_00454">
    <property type="entry name" value="FluC"/>
    <property type="match status" value="1"/>
</dbReference>
<comment type="similarity">
    <text evidence="7 10">Belongs to the fluoride channel Fluc/FEX (TC 1.A.43) family.</text>
</comment>
<comment type="function">
    <text evidence="9 10">Fluoride-specific ion channel. Important for reducing fluoride concentration in the cell, thus reducing its toxicity.</text>
</comment>
<evidence type="ECO:0000256" key="7">
    <source>
        <dbReference type="ARBA" id="ARBA00035120"/>
    </source>
</evidence>
<dbReference type="PANTHER" id="PTHR28259:SF1">
    <property type="entry name" value="FLUORIDE EXPORT PROTEIN 1-RELATED"/>
    <property type="match status" value="1"/>
</dbReference>
<keyword evidence="5 10" id="KW-0472">Membrane</keyword>
<keyword evidence="10" id="KW-0406">Ion transport</keyword>
<evidence type="ECO:0000256" key="2">
    <source>
        <dbReference type="ARBA" id="ARBA00022475"/>
    </source>
</evidence>
<evidence type="ECO:0000256" key="4">
    <source>
        <dbReference type="ARBA" id="ARBA00022989"/>
    </source>
</evidence>
<keyword evidence="10" id="KW-0813">Transport</keyword>
<feature type="transmembrane region" description="Helical" evidence="10">
    <location>
        <begin position="123"/>
        <end position="144"/>
    </location>
</feature>
<evidence type="ECO:0000256" key="9">
    <source>
        <dbReference type="ARBA" id="ARBA00049940"/>
    </source>
</evidence>
<feature type="binding site" evidence="10">
    <location>
        <position position="104"/>
    </location>
    <ligand>
        <name>Na(+)</name>
        <dbReference type="ChEBI" id="CHEBI:29101"/>
        <note>structural</note>
    </ligand>
</feature>
<dbReference type="EMBL" id="JAAXLA010000003">
    <property type="protein sequence ID" value="NMH96301.1"/>
    <property type="molecule type" value="Genomic_DNA"/>
</dbReference>
<feature type="transmembrane region" description="Helical" evidence="10">
    <location>
        <begin position="94"/>
        <end position="111"/>
    </location>
</feature>